<keyword evidence="1" id="KW-0732">Signal</keyword>
<feature type="signal peptide" evidence="1">
    <location>
        <begin position="1"/>
        <end position="19"/>
    </location>
</feature>
<evidence type="ECO:0000313" key="3">
    <source>
        <dbReference type="Proteomes" id="UP000552709"/>
    </source>
</evidence>
<keyword evidence="3" id="KW-1185">Reference proteome</keyword>
<evidence type="ECO:0000256" key="1">
    <source>
        <dbReference type="SAM" id="SignalP"/>
    </source>
</evidence>
<organism evidence="2 3">
    <name type="scientific">Deinococcus humi</name>
    <dbReference type="NCBI Taxonomy" id="662880"/>
    <lineage>
        <taxon>Bacteria</taxon>
        <taxon>Thermotogati</taxon>
        <taxon>Deinococcota</taxon>
        <taxon>Deinococci</taxon>
        <taxon>Deinococcales</taxon>
        <taxon>Deinococcaceae</taxon>
        <taxon>Deinococcus</taxon>
    </lineage>
</organism>
<protein>
    <submittedName>
        <fullName evidence="2">Uncharacterized protein</fullName>
    </submittedName>
</protein>
<dbReference type="Proteomes" id="UP000552709">
    <property type="component" value="Unassembled WGS sequence"/>
</dbReference>
<reference evidence="2 3" key="1">
    <citation type="submission" date="2020-08" db="EMBL/GenBank/DDBJ databases">
        <title>Genomic Encyclopedia of Type Strains, Phase IV (KMG-IV): sequencing the most valuable type-strain genomes for metagenomic binning, comparative biology and taxonomic classification.</title>
        <authorList>
            <person name="Goeker M."/>
        </authorList>
    </citation>
    <scope>NUCLEOTIDE SEQUENCE [LARGE SCALE GENOMIC DNA]</scope>
    <source>
        <strain evidence="2 3">DSM 27939</strain>
    </source>
</reference>
<sequence>MFRSSLFAALVLILSGSQALCLQIAPKLPVTDADFTNALAKPPTSGPLGLTPKLQGRTEDWSIPTPRPVFMDVNRNTVIGTIDGSGKYDITLSAHPPKEEQTTLKQLIQKFNGYGEGDCSVDTLVISAPDAMAAKLWLYVPREVPAADAKPESVFSSLFTIDFELFPEYFNTIETTVYSSVAATAKGELSCKDRDKRYHLFVNISFSPGWNTTTVLYGEARKIGGETVQKLLLKGGLGRSGLD</sequence>
<feature type="chain" id="PRO_5030544058" evidence="1">
    <location>
        <begin position="20"/>
        <end position="243"/>
    </location>
</feature>
<comment type="caution">
    <text evidence="2">The sequence shown here is derived from an EMBL/GenBank/DDBJ whole genome shotgun (WGS) entry which is preliminary data.</text>
</comment>
<dbReference type="RefSeq" id="WP_184134415.1">
    <property type="nucleotide sequence ID" value="NZ_JACHFL010000009.1"/>
</dbReference>
<evidence type="ECO:0000313" key="2">
    <source>
        <dbReference type="EMBL" id="MBB5364262.1"/>
    </source>
</evidence>
<gene>
    <name evidence="2" type="ORF">HNQ08_003370</name>
</gene>
<name>A0A7W8NHQ7_9DEIO</name>
<proteinExistence type="predicted"/>
<accession>A0A7W8NHQ7</accession>
<dbReference type="AlphaFoldDB" id="A0A7W8NHQ7"/>
<dbReference type="EMBL" id="JACHFL010000009">
    <property type="protein sequence ID" value="MBB5364262.1"/>
    <property type="molecule type" value="Genomic_DNA"/>
</dbReference>